<sequence length="40" mass="4928">MGKKIHFIPQFLDKEEYFWEKFIISRPLNSKKKPKSFIVE</sequence>
<dbReference type="PATRIC" id="fig|28037.238.peg.1401"/>
<comment type="caution">
    <text evidence="1">The sequence shown here is derived from an EMBL/GenBank/DDBJ whole genome shotgun (WGS) entry which is preliminary data.</text>
</comment>
<name>A0A139RAQ1_STRMT</name>
<proteinExistence type="predicted"/>
<accession>A0A139RAQ1</accession>
<dbReference type="AlphaFoldDB" id="A0A139RAQ1"/>
<protein>
    <submittedName>
        <fullName evidence="1">Uncharacterized protein</fullName>
    </submittedName>
</protein>
<reference evidence="1 2" key="1">
    <citation type="submission" date="2016-01" db="EMBL/GenBank/DDBJ databases">
        <title>Highly variable Streptococcus oralis are common among viridans streptococci isolated from primates.</title>
        <authorList>
            <person name="Denapaite D."/>
            <person name="Rieger M."/>
            <person name="Koendgen S."/>
            <person name="Brueckner R."/>
            <person name="Ochigava I."/>
            <person name="Kappeler P."/>
            <person name="Maetz-Rensing K."/>
            <person name="Leendertz F."/>
            <person name="Hakenbeck R."/>
        </authorList>
    </citation>
    <scope>NUCLEOTIDE SEQUENCE [LARGE SCALE GENOMIC DNA]</scope>
    <source>
        <strain evidence="1 2">DD22</strain>
    </source>
</reference>
<dbReference type="Proteomes" id="UP000070779">
    <property type="component" value="Unassembled WGS sequence"/>
</dbReference>
<organism evidence="1 2">
    <name type="scientific">Streptococcus mitis</name>
    <dbReference type="NCBI Taxonomy" id="28037"/>
    <lineage>
        <taxon>Bacteria</taxon>
        <taxon>Bacillati</taxon>
        <taxon>Bacillota</taxon>
        <taxon>Bacilli</taxon>
        <taxon>Lactobacillales</taxon>
        <taxon>Streptococcaceae</taxon>
        <taxon>Streptococcus</taxon>
        <taxon>Streptococcus mitis group</taxon>
    </lineage>
</organism>
<gene>
    <name evidence="1" type="ORF">SMIDD22_01164</name>
</gene>
<dbReference type="EMBL" id="LQZD01000312">
    <property type="protein sequence ID" value="KXU11832.1"/>
    <property type="molecule type" value="Genomic_DNA"/>
</dbReference>
<evidence type="ECO:0000313" key="1">
    <source>
        <dbReference type="EMBL" id="KXU11832.1"/>
    </source>
</evidence>
<evidence type="ECO:0000313" key="2">
    <source>
        <dbReference type="Proteomes" id="UP000070779"/>
    </source>
</evidence>